<gene>
    <name evidence="1" type="ORF">G4Z02_03155</name>
</gene>
<keyword evidence="2" id="KW-1185">Reference proteome</keyword>
<dbReference type="PANTHER" id="PTHR11183">
    <property type="entry name" value="GLYCOGENIN SUBFAMILY MEMBER"/>
    <property type="match status" value="1"/>
</dbReference>
<name>A0A7L7KPS0_9MOLU</name>
<dbReference type="SUPFAM" id="SSF53448">
    <property type="entry name" value="Nucleotide-diphospho-sugar transferases"/>
    <property type="match status" value="1"/>
</dbReference>
<proteinExistence type="predicted"/>
<dbReference type="Proteomes" id="UP000514720">
    <property type="component" value="Chromosome"/>
</dbReference>
<dbReference type="RefSeq" id="WP_258878411.1">
    <property type="nucleotide sequence ID" value="NZ_CP048914.1"/>
</dbReference>
<evidence type="ECO:0000313" key="1">
    <source>
        <dbReference type="EMBL" id="QMS84791.1"/>
    </source>
</evidence>
<dbReference type="InterPro" id="IPR029044">
    <property type="entry name" value="Nucleotide-diphossugar_trans"/>
</dbReference>
<sequence>MSKYAYVTFIIRNDSYLPGALVFAYALRLQKTPHDLICIVSEQISSRAINALKILYDDVVVINEVYVPHKRRQERQDRPFLFSRFNAFLLGEDGPLQKEYEKVVVADCDVLPLRDYDTLFHVDAPAGIINEKKEYCLEYVDGSYIIPDSVEMDGTWIWHKVYHDVPHGTLIPKEITDRPDSDRENMGVNASIYVLEPSMDTYKAIMEDIVKEDVQDQISTYNWPEMQYITTFLSGTWHNIDLRYSSFNGYPTIDVLYGIHFAGLKPWNTKNKSVKSFAKFEDYQLWNHTFLKMMKDYPALQSSGKLRRLEEFIKDLLLQDKNRFTKTDVPFLQHFFT</sequence>
<dbReference type="EMBL" id="CP048914">
    <property type="protein sequence ID" value="QMS84791.1"/>
    <property type="molecule type" value="Genomic_DNA"/>
</dbReference>
<organism evidence="1 2">
    <name type="scientific">Candidatus Xianfuyuplasma coldseepsis</name>
    <dbReference type="NCBI Taxonomy" id="2782163"/>
    <lineage>
        <taxon>Bacteria</taxon>
        <taxon>Bacillati</taxon>
        <taxon>Mycoplasmatota</taxon>
        <taxon>Mollicutes</taxon>
        <taxon>Candidatus Izemoplasmatales</taxon>
        <taxon>Candidatus Izemoplasmataceae</taxon>
        <taxon>Candidatus Xianfuyuplasma</taxon>
    </lineage>
</organism>
<dbReference type="InterPro" id="IPR050587">
    <property type="entry name" value="GNT1/Glycosyltrans_8"/>
</dbReference>
<protein>
    <submittedName>
        <fullName evidence="1">Uncharacterized protein</fullName>
    </submittedName>
</protein>
<evidence type="ECO:0000313" key="2">
    <source>
        <dbReference type="Proteomes" id="UP000514720"/>
    </source>
</evidence>
<reference evidence="1 2" key="1">
    <citation type="submission" date="2020-02" db="EMBL/GenBank/DDBJ databases">
        <authorList>
            <person name="Zheng R.K."/>
            <person name="Sun C.M."/>
        </authorList>
    </citation>
    <scope>NUCLEOTIDE SEQUENCE [LARGE SCALE GENOMIC DNA]</scope>
    <source>
        <strain evidence="2">zrk13</strain>
    </source>
</reference>
<dbReference type="KEGG" id="xcl:G4Z02_03155"/>
<dbReference type="Gene3D" id="3.90.550.10">
    <property type="entry name" value="Spore Coat Polysaccharide Biosynthesis Protein SpsA, Chain A"/>
    <property type="match status" value="1"/>
</dbReference>
<accession>A0A7L7KPS0</accession>
<dbReference type="AlphaFoldDB" id="A0A7L7KPS0"/>